<dbReference type="SUPFAM" id="SSF47384">
    <property type="entry name" value="Homodimeric domain of signal transducing histidine kinase"/>
    <property type="match status" value="1"/>
</dbReference>
<evidence type="ECO:0000256" key="10">
    <source>
        <dbReference type="ARBA" id="ARBA00023136"/>
    </source>
</evidence>
<keyword evidence="4" id="KW-0597">Phosphoprotein</keyword>
<dbReference type="PRINTS" id="PR00344">
    <property type="entry name" value="BCTRLSENSOR"/>
</dbReference>
<dbReference type="SUPFAM" id="SSF55874">
    <property type="entry name" value="ATPase domain of HSP90 chaperone/DNA topoisomerase II/histidine kinase"/>
    <property type="match status" value="1"/>
</dbReference>
<comment type="catalytic activity">
    <reaction evidence="1">
        <text>ATP + protein L-histidine = ADP + protein N-phospho-L-histidine.</text>
        <dbReference type="EC" id="2.7.13.3"/>
    </reaction>
</comment>
<evidence type="ECO:0000313" key="14">
    <source>
        <dbReference type="EMBL" id="MFD0802250.1"/>
    </source>
</evidence>
<reference evidence="15" key="1">
    <citation type="journal article" date="2019" name="Int. J. Syst. Evol. Microbiol.">
        <title>The Global Catalogue of Microorganisms (GCM) 10K type strain sequencing project: providing services to taxonomists for standard genome sequencing and annotation.</title>
        <authorList>
            <consortium name="The Broad Institute Genomics Platform"/>
            <consortium name="The Broad Institute Genome Sequencing Center for Infectious Disease"/>
            <person name="Wu L."/>
            <person name="Ma J."/>
        </authorList>
    </citation>
    <scope>NUCLEOTIDE SEQUENCE [LARGE SCALE GENOMIC DNA]</scope>
    <source>
        <strain evidence="15">CCUG 63369</strain>
    </source>
</reference>
<dbReference type="PROSITE" id="PS50885">
    <property type="entry name" value="HAMP"/>
    <property type="match status" value="1"/>
</dbReference>
<dbReference type="Gene3D" id="1.10.287.130">
    <property type="match status" value="1"/>
</dbReference>
<keyword evidence="7 14" id="KW-0418">Kinase</keyword>
<keyword evidence="15" id="KW-1185">Reference proteome</keyword>
<keyword evidence="10 11" id="KW-0472">Membrane</keyword>
<dbReference type="Pfam" id="PF02518">
    <property type="entry name" value="HATPase_c"/>
    <property type="match status" value="1"/>
</dbReference>
<feature type="domain" description="Histidine kinase" evidence="12">
    <location>
        <begin position="244"/>
        <end position="463"/>
    </location>
</feature>
<dbReference type="Proteomes" id="UP001596956">
    <property type="component" value="Unassembled WGS sequence"/>
</dbReference>
<evidence type="ECO:0000256" key="1">
    <source>
        <dbReference type="ARBA" id="ARBA00000085"/>
    </source>
</evidence>
<evidence type="ECO:0000256" key="8">
    <source>
        <dbReference type="ARBA" id="ARBA00022989"/>
    </source>
</evidence>
<organism evidence="14 15">
    <name type="scientific">Streptomonospora algeriensis</name>
    <dbReference type="NCBI Taxonomy" id="995084"/>
    <lineage>
        <taxon>Bacteria</taxon>
        <taxon>Bacillati</taxon>
        <taxon>Actinomycetota</taxon>
        <taxon>Actinomycetes</taxon>
        <taxon>Streptosporangiales</taxon>
        <taxon>Nocardiopsidaceae</taxon>
        <taxon>Streptomonospora</taxon>
    </lineage>
</organism>
<comment type="subcellular location">
    <subcellularLocation>
        <location evidence="2">Cell membrane</location>
    </subcellularLocation>
</comment>
<dbReference type="InterPro" id="IPR003661">
    <property type="entry name" value="HisK_dim/P_dom"/>
</dbReference>
<proteinExistence type="predicted"/>
<dbReference type="SMART" id="SM00387">
    <property type="entry name" value="HATPase_c"/>
    <property type="match status" value="1"/>
</dbReference>
<evidence type="ECO:0000256" key="5">
    <source>
        <dbReference type="ARBA" id="ARBA00022679"/>
    </source>
</evidence>
<feature type="transmembrane region" description="Helical" evidence="11">
    <location>
        <begin position="158"/>
        <end position="180"/>
    </location>
</feature>
<dbReference type="InterPro" id="IPR003594">
    <property type="entry name" value="HATPase_dom"/>
</dbReference>
<keyword evidence="8 11" id="KW-1133">Transmembrane helix</keyword>
<comment type="caution">
    <text evidence="14">The sequence shown here is derived from an EMBL/GenBank/DDBJ whole genome shotgun (WGS) entry which is preliminary data.</text>
</comment>
<dbReference type="EC" id="2.7.13.3" evidence="3"/>
<evidence type="ECO:0000256" key="7">
    <source>
        <dbReference type="ARBA" id="ARBA00022777"/>
    </source>
</evidence>
<evidence type="ECO:0000256" key="2">
    <source>
        <dbReference type="ARBA" id="ARBA00004236"/>
    </source>
</evidence>
<evidence type="ECO:0000256" key="11">
    <source>
        <dbReference type="SAM" id="Phobius"/>
    </source>
</evidence>
<dbReference type="SMART" id="SM00388">
    <property type="entry name" value="HisKA"/>
    <property type="match status" value="1"/>
</dbReference>
<evidence type="ECO:0000256" key="9">
    <source>
        <dbReference type="ARBA" id="ARBA00023012"/>
    </source>
</evidence>
<dbReference type="PANTHER" id="PTHR45436:SF5">
    <property type="entry name" value="SENSOR HISTIDINE KINASE TRCS"/>
    <property type="match status" value="1"/>
</dbReference>
<name>A0ABW3BGQ8_9ACTN</name>
<dbReference type="InterPro" id="IPR036097">
    <property type="entry name" value="HisK_dim/P_sf"/>
</dbReference>
<dbReference type="CDD" id="cd00082">
    <property type="entry name" value="HisKA"/>
    <property type="match status" value="1"/>
</dbReference>
<dbReference type="InterPro" id="IPR036890">
    <property type="entry name" value="HATPase_C_sf"/>
</dbReference>
<keyword evidence="6 11" id="KW-0812">Transmembrane</keyword>
<dbReference type="InterPro" id="IPR004358">
    <property type="entry name" value="Sig_transdc_His_kin-like_C"/>
</dbReference>
<dbReference type="GO" id="GO:0016301">
    <property type="term" value="F:kinase activity"/>
    <property type="evidence" value="ECO:0007669"/>
    <property type="project" value="UniProtKB-KW"/>
</dbReference>
<evidence type="ECO:0000256" key="6">
    <source>
        <dbReference type="ARBA" id="ARBA00022692"/>
    </source>
</evidence>
<keyword evidence="9" id="KW-0902">Two-component regulatory system</keyword>
<sequence>MAMFPRVRSWSLRTRSTARTVLAAAILLALAITATSLLARAAIQREQVLIAGEAAREVALDIQNDRVDGLIDPRGGVVRIQAVAPGGEVVAASRALAGERALTGLRPEGDDGRIRDVVCGSGPIGCLTVVGYASPDSVYGDVAVYAAIPRSLLLTGPLLEIALIGLGVAALAVIGGIVWVQTGRTLRPVEEVRAGLEQITASNPYQRLPVPDSDDEITALVRAANETLSRLASALDRQRRFAADASHELRNPIAGLRARIEVELADPEGGDPVVGLRGALNDTLRLERIVTDLLELARLDADVAVGRAPVDLGDLAAGEVERRQGSLRMDSRIERGTYVYGNRLQLSRLLANLLANAERHASERVLVSVTREEGDEERGEVRQSLRAVLRVHDDGHGVPGPERERIFDRFARLDESRERDPGGSGLGLAISQETARAMGGTLDVDDSDALGGAVFTLRLPLYRSVDHGPDRR</sequence>
<dbReference type="EMBL" id="JBHTHR010000413">
    <property type="protein sequence ID" value="MFD0802250.1"/>
    <property type="molecule type" value="Genomic_DNA"/>
</dbReference>
<dbReference type="InterPro" id="IPR005467">
    <property type="entry name" value="His_kinase_dom"/>
</dbReference>
<evidence type="ECO:0000259" key="13">
    <source>
        <dbReference type="PROSITE" id="PS50885"/>
    </source>
</evidence>
<evidence type="ECO:0000259" key="12">
    <source>
        <dbReference type="PROSITE" id="PS50109"/>
    </source>
</evidence>
<dbReference type="InterPro" id="IPR050428">
    <property type="entry name" value="TCS_sensor_his_kinase"/>
</dbReference>
<dbReference type="InterPro" id="IPR003660">
    <property type="entry name" value="HAMP_dom"/>
</dbReference>
<protein>
    <recommendedName>
        <fullName evidence="3">histidine kinase</fullName>
        <ecNumber evidence="3">2.7.13.3</ecNumber>
    </recommendedName>
</protein>
<dbReference type="Pfam" id="PF00512">
    <property type="entry name" value="HisKA"/>
    <property type="match status" value="1"/>
</dbReference>
<keyword evidence="5" id="KW-0808">Transferase</keyword>
<evidence type="ECO:0000256" key="4">
    <source>
        <dbReference type="ARBA" id="ARBA00022553"/>
    </source>
</evidence>
<accession>A0ABW3BGQ8</accession>
<feature type="domain" description="HAMP" evidence="13">
    <location>
        <begin position="183"/>
        <end position="236"/>
    </location>
</feature>
<dbReference type="SMART" id="SM00304">
    <property type="entry name" value="HAMP"/>
    <property type="match status" value="1"/>
</dbReference>
<evidence type="ECO:0000256" key="3">
    <source>
        <dbReference type="ARBA" id="ARBA00012438"/>
    </source>
</evidence>
<dbReference type="Gene3D" id="6.10.340.10">
    <property type="match status" value="1"/>
</dbReference>
<dbReference type="CDD" id="cd06225">
    <property type="entry name" value="HAMP"/>
    <property type="match status" value="1"/>
</dbReference>
<gene>
    <name evidence="14" type="ORF">ACFQZU_13125</name>
</gene>
<evidence type="ECO:0000313" key="15">
    <source>
        <dbReference type="Proteomes" id="UP001596956"/>
    </source>
</evidence>
<dbReference type="PROSITE" id="PS50109">
    <property type="entry name" value="HIS_KIN"/>
    <property type="match status" value="1"/>
</dbReference>
<dbReference type="Gene3D" id="3.30.565.10">
    <property type="entry name" value="Histidine kinase-like ATPase, C-terminal domain"/>
    <property type="match status" value="1"/>
</dbReference>
<dbReference type="PANTHER" id="PTHR45436">
    <property type="entry name" value="SENSOR HISTIDINE KINASE YKOH"/>
    <property type="match status" value="1"/>
</dbReference>